<evidence type="ECO:0000313" key="2">
    <source>
        <dbReference type="Proteomes" id="UP001172687"/>
    </source>
</evidence>
<gene>
    <name evidence="1" type="ORF">QYF68_21240</name>
</gene>
<dbReference type="Proteomes" id="UP001172687">
    <property type="component" value="Unassembled WGS sequence"/>
</dbReference>
<accession>A0ABT8HHV5</accession>
<proteinExistence type="predicted"/>
<reference evidence="1" key="1">
    <citation type="submission" date="2023-07" db="EMBL/GenBank/DDBJ databases">
        <title>Degradation of tert-butanol by M. austroafricanum TBA100.</title>
        <authorList>
            <person name="Helbich S."/>
            <person name="Vainshtein Y."/>
        </authorList>
    </citation>
    <scope>NUCLEOTIDE SEQUENCE</scope>
    <source>
        <strain evidence="1">TBA100</strain>
    </source>
</reference>
<dbReference type="RefSeq" id="WP_301161634.1">
    <property type="nucleotide sequence ID" value="NZ_JAUHTC010000072.1"/>
</dbReference>
<protein>
    <submittedName>
        <fullName evidence="1">Uncharacterized protein</fullName>
    </submittedName>
</protein>
<comment type="caution">
    <text evidence="1">The sequence shown here is derived from an EMBL/GenBank/DDBJ whole genome shotgun (WGS) entry which is preliminary data.</text>
</comment>
<sequence>MVAGQVKRTMQDKLDNDSDLAKLGLTVVDVTLVHKAGNEYKGLATIRTPKGTERDVPVDVTADGDNILWETPPGAFLFAAQEQLENPPAAAPPLPGGVTTLRPTRGGMVYIVTKSGKTRCQISDYEIGCQAPFTHSPLVGSHRANGVKFSADGTLEWISGDLGDIPVVPIDYRTYRALSWTINASFDGTEFIHNSTGRRVFVSIDNVRVN</sequence>
<evidence type="ECO:0000313" key="1">
    <source>
        <dbReference type="EMBL" id="MDN4520326.1"/>
    </source>
</evidence>
<organism evidence="1 2">
    <name type="scientific">Mycolicibacterium austroafricanum</name>
    <name type="common">Mycobacterium austroafricanum</name>
    <dbReference type="NCBI Taxonomy" id="39687"/>
    <lineage>
        <taxon>Bacteria</taxon>
        <taxon>Bacillati</taxon>
        <taxon>Actinomycetota</taxon>
        <taxon>Actinomycetes</taxon>
        <taxon>Mycobacteriales</taxon>
        <taxon>Mycobacteriaceae</taxon>
        <taxon>Mycolicibacterium</taxon>
    </lineage>
</organism>
<name>A0ABT8HHV5_MYCAO</name>
<keyword evidence="2" id="KW-1185">Reference proteome</keyword>
<dbReference type="EMBL" id="JAUHTC010000072">
    <property type="protein sequence ID" value="MDN4520326.1"/>
    <property type="molecule type" value="Genomic_DNA"/>
</dbReference>